<dbReference type="InterPro" id="IPR025161">
    <property type="entry name" value="IS402-like_dom"/>
</dbReference>
<dbReference type="PANTHER" id="PTHR30007">
    <property type="entry name" value="PHP DOMAIN PROTEIN"/>
    <property type="match status" value="1"/>
</dbReference>
<reference evidence="2 3" key="1">
    <citation type="journal article" date="2010" name="J. Bacteriol.">
        <title>The genome of the amoeba symbiont 'Candidatus Amoebophilus asiaticus' reveals common mechanisms for host cell interaction among amoeba-associated bacteria.</title>
        <authorList>
            <person name="Schmitz-Esser S."/>
            <person name="Tischler P."/>
            <person name="Arnold R."/>
            <person name="Montanaro J."/>
            <person name="Wagner M."/>
            <person name="Rattei T."/>
            <person name="Horn M."/>
        </authorList>
    </citation>
    <scope>NUCLEOTIDE SEQUENCE [LARGE SCALE GENOMIC DNA]</scope>
    <source>
        <strain evidence="2 3">5a2</strain>
    </source>
</reference>
<sequence>MNYASDLTDQEWSIIEPLVRYPGPCRPRKHSMRVMLNAIFYLEKTGCQWRMLPIHFPPWKSVYELYYRWRLSGKWDQIHDRIRSQVRKKTGKAATPTAAIIDSRSVKTAQKGDLEATMGERKSKAASII</sequence>
<dbReference type="HOGENOM" id="CLU_055261_15_0_10"/>
<evidence type="ECO:0000259" key="1">
    <source>
        <dbReference type="Pfam" id="PF13340"/>
    </source>
</evidence>
<dbReference type="Proteomes" id="UP000001227">
    <property type="component" value="Chromosome"/>
</dbReference>
<dbReference type="Pfam" id="PF13340">
    <property type="entry name" value="DUF4096"/>
    <property type="match status" value="1"/>
</dbReference>
<dbReference type="AlphaFoldDB" id="C3L474"/>
<evidence type="ECO:0000313" key="2">
    <source>
        <dbReference type="EMBL" id="ACP21115.1"/>
    </source>
</evidence>
<organism evidence="2 3">
    <name type="scientific">Amoebophilus asiaticus (strain 5a2)</name>
    <dbReference type="NCBI Taxonomy" id="452471"/>
    <lineage>
        <taxon>Bacteria</taxon>
        <taxon>Pseudomonadati</taxon>
        <taxon>Bacteroidota</taxon>
        <taxon>Cytophagia</taxon>
        <taxon>Cytophagales</taxon>
        <taxon>Amoebophilaceae</taxon>
        <taxon>Candidatus Amoebophilus</taxon>
    </lineage>
</organism>
<name>C3L474_AMOA5</name>
<accession>C3L474</accession>
<dbReference type="EMBL" id="CP001102">
    <property type="protein sequence ID" value="ACP21115.1"/>
    <property type="molecule type" value="Genomic_DNA"/>
</dbReference>
<dbReference type="STRING" id="452471.Aasi_1892"/>
<protein>
    <recommendedName>
        <fullName evidence="1">Insertion element IS402-like domain-containing protein</fullName>
    </recommendedName>
</protein>
<evidence type="ECO:0000313" key="3">
    <source>
        <dbReference type="Proteomes" id="UP000001227"/>
    </source>
</evidence>
<dbReference type="PANTHER" id="PTHR30007:SF0">
    <property type="entry name" value="TRANSPOSASE"/>
    <property type="match status" value="1"/>
</dbReference>
<dbReference type="NCBIfam" id="NF033580">
    <property type="entry name" value="transpos_IS5_3"/>
    <property type="match status" value="1"/>
</dbReference>
<keyword evidence="3" id="KW-1185">Reference proteome</keyword>
<gene>
    <name evidence="2" type="ordered locus">Aasi_1892</name>
</gene>
<proteinExistence type="predicted"/>
<dbReference type="KEGG" id="aas:Aasi_1892"/>
<dbReference type="eggNOG" id="COG3293">
    <property type="taxonomic scope" value="Bacteria"/>
</dbReference>
<feature type="domain" description="Insertion element IS402-like" evidence="1">
    <location>
        <begin position="7"/>
        <end position="79"/>
    </location>
</feature>